<organism evidence="14 15">
    <name type="scientific">Reyranella humidisoli</name>
    <dbReference type="NCBI Taxonomy" id="2849149"/>
    <lineage>
        <taxon>Bacteria</taxon>
        <taxon>Pseudomonadati</taxon>
        <taxon>Pseudomonadota</taxon>
        <taxon>Alphaproteobacteria</taxon>
        <taxon>Hyphomicrobiales</taxon>
        <taxon>Reyranellaceae</taxon>
        <taxon>Reyranella</taxon>
    </lineage>
</organism>
<evidence type="ECO:0000313" key="15">
    <source>
        <dbReference type="Proteomes" id="UP000727907"/>
    </source>
</evidence>
<keyword evidence="15" id="KW-1185">Reference proteome</keyword>
<comment type="caution">
    <text evidence="14">The sequence shown here is derived from an EMBL/GenBank/DDBJ whole genome shotgun (WGS) entry which is preliminary data.</text>
</comment>
<keyword evidence="3 10" id="KW-0347">Helicase</keyword>
<dbReference type="Pfam" id="PF12705">
    <property type="entry name" value="PDDEXK_1"/>
    <property type="match status" value="1"/>
</dbReference>
<dbReference type="NCBIfam" id="TIGR02784">
    <property type="entry name" value="addA_alphas"/>
    <property type="match status" value="1"/>
</dbReference>
<keyword evidence="5" id="KW-0413">Isomerase</keyword>
<dbReference type="EC" id="5.6.2.4" evidence="7"/>
<evidence type="ECO:0000256" key="11">
    <source>
        <dbReference type="SAM" id="MobiDB-lite"/>
    </source>
</evidence>
<keyword evidence="1 10" id="KW-0547">Nucleotide-binding</keyword>
<comment type="catalytic activity">
    <reaction evidence="6">
        <text>Couples ATP hydrolysis with the unwinding of duplex DNA by translocating in the 3'-5' direction.</text>
        <dbReference type="EC" id="5.6.2.4"/>
    </reaction>
</comment>
<dbReference type="PROSITE" id="PS51217">
    <property type="entry name" value="UVRD_HELICASE_CTER"/>
    <property type="match status" value="1"/>
</dbReference>
<proteinExistence type="predicted"/>
<accession>A0ABS6IJ11</accession>
<dbReference type="InterPro" id="IPR014016">
    <property type="entry name" value="UvrD-like_ATP-bd"/>
</dbReference>
<dbReference type="EMBL" id="JAHOPB010000001">
    <property type="protein sequence ID" value="MBU8873980.1"/>
    <property type="molecule type" value="Genomic_DNA"/>
</dbReference>
<evidence type="ECO:0000259" key="12">
    <source>
        <dbReference type="PROSITE" id="PS51198"/>
    </source>
</evidence>
<dbReference type="PROSITE" id="PS51198">
    <property type="entry name" value="UVRD_HELICASE_ATP_BIND"/>
    <property type="match status" value="1"/>
</dbReference>
<dbReference type="PANTHER" id="PTHR11070:SF2">
    <property type="entry name" value="ATP-DEPENDENT DNA HELICASE SRS2"/>
    <property type="match status" value="1"/>
</dbReference>
<sequence length="1171" mass="129054">MSDVLDALAIATNAQRRATTPDHSAWVEANAGTGKTKVLTDRVTRLLLDGVKPERILCLTFTKAAAAEMRNRLAHQLGRWALGDDAKLDDGIAKLIDRAPTATERVVARRLFARVLDAPGGINILTIHAFCQALLKRFPLEAGVAPGFEILDEAEAQTILRRVQDEQMEALARLDAPPALAAALASVAGKVSIAEYAELMTRLLSERAWLLARIGDEAGLQRVRVRLAKEMGCGVDDTAESLTGNACLDAAFDAAALGEAARALAKGGKQDKVRSAVMAEWLASTDRPAMLTDYAGAFFTAKGEILARLATKAAIAEMLGIEDVLLREAKRLAEVLDRINGAALVERTLALLRLGLDITDRYTRAKRRRAVLDYDDLIVATRRLLESAESAAWVLFKLDGGIDHVLVDEAQDTNPDQWEVIRRLTEEFFVGDGAVGRSRTIFAVGDTKQSIFGFQRADPRKLKEMREWFDERSRVADRMFVPVELNVSFRSTPAVLDAVDWVFGEIEAAKGVAEPGDVIHLPSRKNEPGRVELWPLVVGSEDKADTTDIVGAGSGGGPALPHQRLAQLIAVHAKGLIGTERRARDGEKLHAGHFMVLVRRRNEFVNALVRALKREGVEVAGVDRLNLGQELAIQDLLAMARFVLLPQDDLNLAALLKSPLIGLQEEQLFTLAWKRTSHLWRALRERRAEAPFAAAYAALSDWLRRADYETPFDFFARVLGPEGGRRRLLERLGREASDPIDELLARALQYQGIEGGSLQGFLRWFETGGGEIKRDLDQNRRRELRILTVHASKGLQAPIVYLPDTTRVPRDSERLLAGAEGEARLWLPRTDDANEAARAWRSEARDRALEEQNRLLYVAMTRAEDRLYVGGWVGSRKPDRGCWYERIETGLRASSEAADSDDELHARARAVARPFDFTAALGVDGWEGDGYELINQGRIIETEQPELPIADEAPLPDWWSQPAPEEPDPPAPLAPSQPLPDEAAAEPRAYSPLIADDPKRWRRGLLLHDLLRHLPGLPSSARSDAARRFLAQPAHELPPEDVESWAAEALSVTETPAHAALFAQGSRAEVPLIGTVKTARGTFTVSGQVDRLAVSATEVLIVDYKTNRPPPDSAADVALAYRRQLALYRSLLQQIYPGRTVRAFLLWTAAPRLMEISAETLDKSMPYAATS</sequence>
<dbReference type="Proteomes" id="UP000727907">
    <property type="component" value="Unassembled WGS sequence"/>
</dbReference>
<keyword evidence="4 10" id="KW-0067">ATP-binding</keyword>
<evidence type="ECO:0000256" key="10">
    <source>
        <dbReference type="PROSITE-ProRule" id="PRU00560"/>
    </source>
</evidence>
<feature type="domain" description="UvrD-like helicase ATP-binding" evidence="12">
    <location>
        <begin position="8"/>
        <end position="492"/>
    </location>
</feature>
<dbReference type="InterPro" id="IPR000212">
    <property type="entry name" value="DNA_helicase_UvrD/REP"/>
</dbReference>
<protein>
    <recommendedName>
        <fullName evidence="7">DNA 3'-5' helicase</fullName>
        <ecNumber evidence="7">5.6.2.4</ecNumber>
    </recommendedName>
    <alternativeName>
        <fullName evidence="8">DNA 3'-5' helicase II</fullName>
    </alternativeName>
</protein>
<dbReference type="InterPro" id="IPR038726">
    <property type="entry name" value="PDDEXK_AddAB-type"/>
</dbReference>
<dbReference type="GO" id="GO:0004386">
    <property type="term" value="F:helicase activity"/>
    <property type="evidence" value="ECO:0007669"/>
    <property type="project" value="UniProtKB-KW"/>
</dbReference>
<feature type="binding site" evidence="10">
    <location>
        <begin position="29"/>
        <end position="36"/>
    </location>
    <ligand>
        <name>ATP</name>
        <dbReference type="ChEBI" id="CHEBI:30616"/>
    </ligand>
</feature>
<evidence type="ECO:0000256" key="5">
    <source>
        <dbReference type="ARBA" id="ARBA00023235"/>
    </source>
</evidence>
<evidence type="ECO:0000256" key="2">
    <source>
        <dbReference type="ARBA" id="ARBA00022801"/>
    </source>
</evidence>
<dbReference type="PANTHER" id="PTHR11070">
    <property type="entry name" value="UVRD / RECB / PCRA DNA HELICASE FAMILY MEMBER"/>
    <property type="match status" value="1"/>
</dbReference>
<dbReference type="InterPro" id="IPR014151">
    <property type="entry name" value="DNA_helicase_AddA"/>
</dbReference>
<keyword evidence="2 10" id="KW-0378">Hydrolase</keyword>
<feature type="region of interest" description="Disordered" evidence="11">
    <location>
        <begin position="952"/>
        <end position="984"/>
    </location>
</feature>
<evidence type="ECO:0000256" key="1">
    <source>
        <dbReference type="ARBA" id="ARBA00022741"/>
    </source>
</evidence>
<dbReference type="Pfam" id="PF13361">
    <property type="entry name" value="UvrD_C"/>
    <property type="match status" value="1"/>
</dbReference>
<evidence type="ECO:0000256" key="7">
    <source>
        <dbReference type="ARBA" id="ARBA00034808"/>
    </source>
</evidence>
<reference evidence="14 15" key="1">
    <citation type="submission" date="2021-06" db="EMBL/GenBank/DDBJ databases">
        <authorList>
            <person name="Lee D.H."/>
        </authorList>
    </citation>
    <scope>NUCLEOTIDE SEQUENCE [LARGE SCALE GENOMIC DNA]</scope>
    <source>
        <strain evidence="14 15">MMS21-HV4-11</strain>
    </source>
</reference>
<evidence type="ECO:0000256" key="9">
    <source>
        <dbReference type="ARBA" id="ARBA00048988"/>
    </source>
</evidence>
<evidence type="ECO:0000259" key="13">
    <source>
        <dbReference type="PROSITE" id="PS51217"/>
    </source>
</evidence>
<dbReference type="InterPro" id="IPR014017">
    <property type="entry name" value="DNA_helicase_UvrD-like_C"/>
</dbReference>
<name>A0ABS6IJ11_9HYPH</name>
<evidence type="ECO:0000256" key="6">
    <source>
        <dbReference type="ARBA" id="ARBA00034617"/>
    </source>
</evidence>
<comment type="catalytic activity">
    <reaction evidence="9">
        <text>ATP + H2O = ADP + phosphate + H(+)</text>
        <dbReference type="Rhea" id="RHEA:13065"/>
        <dbReference type="ChEBI" id="CHEBI:15377"/>
        <dbReference type="ChEBI" id="CHEBI:15378"/>
        <dbReference type="ChEBI" id="CHEBI:30616"/>
        <dbReference type="ChEBI" id="CHEBI:43474"/>
        <dbReference type="ChEBI" id="CHEBI:456216"/>
        <dbReference type="EC" id="5.6.2.4"/>
    </reaction>
</comment>
<feature type="domain" description="UvrD-like helicase C-terminal" evidence="13">
    <location>
        <begin position="527"/>
        <end position="794"/>
    </location>
</feature>
<gene>
    <name evidence="14" type="primary">addA</name>
    <name evidence="14" type="ORF">KQ910_09405</name>
</gene>
<feature type="compositionally biased region" description="Pro residues" evidence="11">
    <location>
        <begin position="969"/>
        <end position="978"/>
    </location>
</feature>
<evidence type="ECO:0000313" key="14">
    <source>
        <dbReference type="EMBL" id="MBU8873980.1"/>
    </source>
</evidence>
<evidence type="ECO:0000256" key="8">
    <source>
        <dbReference type="ARBA" id="ARBA00034923"/>
    </source>
</evidence>
<dbReference type="RefSeq" id="WP_216958717.1">
    <property type="nucleotide sequence ID" value="NZ_JAHOPB010000001.1"/>
</dbReference>
<dbReference type="Pfam" id="PF00580">
    <property type="entry name" value="UvrD-helicase"/>
    <property type="match status" value="1"/>
</dbReference>
<evidence type="ECO:0000256" key="3">
    <source>
        <dbReference type="ARBA" id="ARBA00022806"/>
    </source>
</evidence>
<evidence type="ECO:0000256" key="4">
    <source>
        <dbReference type="ARBA" id="ARBA00022840"/>
    </source>
</evidence>